<dbReference type="PANTHER" id="PTHR35205">
    <property type="entry name" value="NB-ARC AND TPR DOMAIN PROTEIN"/>
    <property type="match status" value="1"/>
</dbReference>
<dbReference type="Gene3D" id="3.40.50.300">
    <property type="entry name" value="P-loop containing nucleotide triphosphate hydrolases"/>
    <property type="match status" value="1"/>
</dbReference>
<protein>
    <recommendedName>
        <fullName evidence="3">NB-ARC domain-containing protein</fullName>
    </recommendedName>
</protein>
<dbReference type="InterPro" id="IPR027417">
    <property type="entry name" value="P-loop_NTPase"/>
</dbReference>
<dbReference type="AlphaFoldDB" id="A0A4E9ELD8"/>
<reference evidence="2" key="1">
    <citation type="submission" date="2019-04" db="EMBL/GenBank/DDBJ databases">
        <authorList>
            <person name="Melise S."/>
            <person name="Noan J."/>
            <person name="Okalmin O."/>
        </authorList>
    </citation>
    <scope>NUCLEOTIDE SEQUENCE</scope>
    <source>
        <strain evidence="2">FN9</strain>
    </source>
</reference>
<proteinExistence type="predicted"/>
<name>A0A4E9ELD8_GIBZA</name>
<gene>
    <name evidence="2" type="ORF">FUG_LOCUS561593</name>
    <name evidence="1" type="ORF">MDCFG202_LOCUS587496</name>
</gene>
<organism evidence="2">
    <name type="scientific">Gibberella zeae</name>
    <name type="common">Wheat head blight fungus</name>
    <name type="synonym">Fusarium graminearum</name>
    <dbReference type="NCBI Taxonomy" id="5518"/>
    <lineage>
        <taxon>Eukaryota</taxon>
        <taxon>Fungi</taxon>
        <taxon>Dikarya</taxon>
        <taxon>Ascomycota</taxon>
        <taxon>Pezizomycotina</taxon>
        <taxon>Sordariomycetes</taxon>
        <taxon>Hypocreomycetidae</taxon>
        <taxon>Hypocreales</taxon>
        <taxon>Nectriaceae</taxon>
        <taxon>Fusarium</taxon>
    </lineage>
</organism>
<evidence type="ECO:0000313" key="2">
    <source>
        <dbReference type="EMBL" id="VIO64034.1"/>
    </source>
</evidence>
<dbReference type="Proteomes" id="UP000746612">
    <property type="component" value="Unassembled WGS sequence"/>
</dbReference>
<dbReference type="EMBL" id="CAJPIJ010000192">
    <property type="protein sequence ID" value="CAG2009470.1"/>
    <property type="molecule type" value="Genomic_DNA"/>
</dbReference>
<reference evidence="1" key="2">
    <citation type="submission" date="2021-03" db="EMBL/GenBank/DDBJ databases">
        <authorList>
            <person name="Alouane T."/>
            <person name="Langin T."/>
            <person name="Bonhomme L."/>
        </authorList>
    </citation>
    <scope>NUCLEOTIDE SEQUENCE</scope>
    <source>
        <strain evidence="1">MDC_Fg202</strain>
    </source>
</reference>
<evidence type="ECO:0008006" key="3">
    <source>
        <dbReference type="Google" id="ProtNLM"/>
    </source>
</evidence>
<accession>A0A4E9ELD8</accession>
<evidence type="ECO:0000313" key="1">
    <source>
        <dbReference type="EMBL" id="CAG2009470.1"/>
    </source>
</evidence>
<sequence>MRRPHCSVFWDHADNETAFGQDYKIVAGKFSLDSKLDGEELLAAVRERIEAETRWLLILDNADDLALFGVDEKPNTSRKTTSLFEYIPRGPTGALLWTSRDERIAGTLVGPRRGIQVAQMTIDKATALLKTTRNKKTRPQEIADTRTLSKSFIGCPWRSLKQEHICGGHRRQLRRKERWRILKETEFDRHRRAEVPNSILETWSISIERIRQENEMAHQILHILAYLDNQGIPFELIATAATFGMRRQNGGWSTDQQQVDRAIVRLKEFSFLRTRRTESGERSFEMHKLVQEAARYGLIMRKFLQRKTTKH</sequence>
<dbReference type="EMBL" id="CAAKMV010000189">
    <property type="protein sequence ID" value="VIO64034.1"/>
    <property type="molecule type" value="Genomic_DNA"/>
</dbReference>
<dbReference type="PANTHER" id="PTHR35205:SF1">
    <property type="entry name" value="ZU5 DOMAIN-CONTAINING PROTEIN"/>
    <property type="match status" value="1"/>
</dbReference>